<feature type="region of interest" description="Disordered" evidence="6">
    <location>
        <begin position="33"/>
        <end position="53"/>
    </location>
</feature>
<evidence type="ECO:0000313" key="10">
    <source>
        <dbReference type="EMBL" id="GBF95635.1"/>
    </source>
</evidence>
<evidence type="ECO:0000256" key="3">
    <source>
        <dbReference type="ARBA" id="ARBA00022723"/>
    </source>
</evidence>
<dbReference type="InterPro" id="IPR000994">
    <property type="entry name" value="Pept_M24"/>
</dbReference>
<feature type="region of interest" description="Disordered" evidence="6">
    <location>
        <begin position="377"/>
        <end position="420"/>
    </location>
</feature>
<proteinExistence type="inferred from homology"/>
<feature type="domain" description="Peptidase M24" evidence="7">
    <location>
        <begin position="442"/>
        <end position="659"/>
    </location>
</feature>
<dbReference type="Proteomes" id="UP000247498">
    <property type="component" value="Unassembled WGS sequence"/>
</dbReference>
<dbReference type="Pfam" id="PF01321">
    <property type="entry name" value="Creatinase_N"/>
    <property type="match status" value="1"/>
</dbReference>
<feature type="compositionally biased region" description="Low complexity" evidence="6">
    <location>
        <begin position="33"/>
        <end position="43"/>
    </location>
</feature>
<dbReference type="GO" id="GO:0046872">
    <property type="term" value="F:metal ion binding"/>
    <property type="evidence" value="ECO:0007669"/>
    <property type="project" value="UniProtKB-KW"/>
</dbReference>
<dbReference type="AlphaFoldDB" id="A0A2V0PEW7"/>
<dbReference type="GO" id="GO:0005737">
    <property type="term" value="C:cytoplasm"/>
    <property type="evidence" value="ECO:0007669"/>
    <property type="project" value="UniProtKB-ARBA"/>
</dbReference>
<comment type="similarity">
    <text evidence="2">Belongs to the peptidase M24B family.</text>
</comment>
<gene>
    <name evidence="10" type="ORF">Rsub_08617</name>
</gene>
<evidence type="ECO:0000256" key="4">
    <source>
        <dbReference type="ARBA" id="ARBA00022801"/>
    </source>
</evidence>
<evidence type="ECO:0000313" key="11">
    <source>
        <dbReference type="Proteomes" id="UP000247498"/>
    </source>
</evidence>
<feature type="domain" description="Peptidase M24 C-terminal" evidence="9">
    <location>
        <begin position="671"/>
        <end position="732"/>
    </location>
</feature>
<dbReference type="InterPro" id="IPR050422">
    <property type="entry name" value="X-Pro_aminopeptidase_P"/>
</dbReference>
<evidence type="ECO:0000256" key="6">
    <source>
        <dbReference type="SAM" id="MobiDB-lite"/>
    </source>
</evidence>
<reference evidence="10 11" key="1">
    <citation type="journal article" date="2018" name="Sci. Rep.">
        <title>Raphidocelis subcapitata (=Pseudokirchneriella subcapitata) provides an insight into genome evolution and environmental adaptations in the Sphaeropleales.</title>
        <authorList>
            <person name="Suzuki S."/>
            <person name="Yamaguchi H."/>
            <person name="Nakajima N."/>
            <person name="Kawachi M."/>
        </authorList>
    </citation>
    <scope>NUCLEOTIDE SEQUENCE [LARGE SCALE GENOMIC DNA]</scope>
    <source>
        <strain evidence="10 11">NIES-35</strain>
    </source>
</reference>
<dbReference type="EMBL" id="BDRX01000068">
    <property type="protein sequence ID" value="GBF95635.1"/>
    <property type="molecule type" value="Genomic_DNA"/>
</dbReference>
<dbReference type="InterPro" id="IPR033740">
    <property type="entry name" value="Pept_M24B"/>
</dbReference>
<feature type="domain" description="Creatinase N-terminal" evidence="8">
    <location>
        <begin position="87"/>
        <end position="223"/>
    </location>
</feature>
<keyword evidence="11" id="KW-1185">Reference proteome</keyword>
<dbReference type="SUPFAM" id="SSF53092">
    <property type="entry name" value="Creatinase/prolidase N-terminal domain"/>
    <property type="match status" value="2"/>
</dbReference>
<dbReference type="InterPro" id="IPR032416">
    <property type="entry name" value="Peptidase_M24_C"/>
</dbReference>
<feature type="compositionally biased region" description="Low complexity" evidence="6">
    <location>
        <begin position="377"/>
        <end position="392"/>
    </location>
</feature>
<sequence>MRSSLQATRAASSVYAQCCSRAFLVPAWHARQPNATPAASPQAPAAPRPLGPTARGAATLAMATPTKAAASGANGAAHSAKISATERLTKLREAMARADGGRGVQAYIVPTEDPHMSEYPPDRFKRREFISSFTGSAGTAVVTADQALLWTDGRYFLQAEAELPPGWTLMRAGTGHCPEIPDWLAEVLPAGARVGIDPFCHTVDAVRALRGKLQAQGKELVPLLADGNLVDAAWGAAQPPLPLTPMRVHPAQWAGQGVGDKLESMRAKMRAAGAGALLATGLDEVAWLLNLRGSDVDYNPVFVSYALVSEEGGRLYTDPRKVREEVAAHLQEGGVEVRPYEALVGDVRALAGSGTKIAMDFARVSYAVYQAANEAAAPSSAPAAGATPSPGRRGARKRDAGGQPKGASPSPAPGAGAPSSAVVSLESPVVAAKAIKNEAELEGMREAHLRDAVAICDFLAWLEHEVAAGRTLTEVEVDEQLTGRRRKQAGFVEPSFPTIAGADSNGAVIHYRAKEETAKTVSASTLLLLDSGGQYDCGTTDITRTMHLGQPDDYQRRCYTRVLQGHIGLDRVVFPEGTPGSAVDALARLPLWSEGLNYRHGTGHGVGAALNVHEGPQSISTRYWITTPLQAGMVCSNEPGYYEDGRFGIRVENLVVVEEADTEFRFGGTSFLCFRRLTMVPIQTKMIDPALMRPEEVEWLDAYHREVWEAVSPRLSGNTRALDWLRINTRPLAEQVAARGAAPAVAVAK</sequence>
<dbReference type="FunFam" id="3.90.230.10:FF:000007">
    <property type="entry name" value="Xaa-Pro aminopeptidase P"/>
    <property type="match status" value="1"/>
</dbReference>
<dbReference type="SUPFAM" id="SSF55920">
    <property type="entry name" value="Creatinase/aminopeptidase"/>
    <property type="match status" value="1"/>
</dbReference>
<keyword evidence="10" id="KW-0645">Protease</keyword>
<organism evidence="10 11">
    <name type="scientific">Raphidocelis subcapitata</name>
    <dbReference type="NCBI Taxonomy" id="307507"/>
    <lineage>
        <taxon>Eukaryota</taxon>
        <taxon>Viridiplantae</taxon>
        <taxon>Chlorophyta</taxon>
        <taxon>core chlorophytes</taxon>
        <taxon>Chlorophyceae</taxon>
        <taxon>CS clade</taxon>
        <taxon>Sphaeropleales</taxon>
        <taxon>Selenastraceae</taxon>
        <taxon>Raphidocelis</taxon>
    </lineage>
</organism>
<keyword evidence="3" id="KW-0479">Metal-binding</keyword>
<dbReference type="CDD" id="cd01085">
    <property type="entry name" value="APP"/>
    <property type="match status" value="1"/>
</dbReference>
<dbReference type="FunFam" id="3.40.350.10:FF:000003">
    <property type="entry name" value="Xaa-pro aminopeptidase P"/>
    <property type="match status" value="1"/>
</dbReference>
<keyword evidence="5" id="KW-0464">Manganese</keyword>
<dbReference type="STRING" id="307507.A0A2V0PEW7"/>
<dbReference type="InParanoid" id="A0A2V0PEW7"/>
<dbReference type="FunCoup" id="A0A2V0PEW7">
    <property type="interactions" value="2204"/>
</dbReference>
<comment type="caution">
    <text evidence="10">The sequence shown here is derived from an EMBL/GenBank/DDBJ whole genome shotgun (WGS) entry which is preliminary data.</text>
</comment>
<name>A0A2V0PEW7_9CHLO</name>
<evidence type="ECO:0000259" key="8">
    <source>
        <dbReference type="Pfam" id="PF01321"/>
    </source>
</evidence>
<dbReference type="Pfam" id="PF16188">
    <property type="entry name" value="Peptidase_M24_C"/>
    <property type="match status" value="1"/>
</dbReference>
<feature type="compositionally biased region" description="Low complexity" evidence="6">
    <location>
        <begin position="401"/>
        <end position="420"/>
    </location>
</feature>
<protein>
    <submittedName>
        <fullName evidence="10">Xaa-Pro aminopeptidase P</fullName>
    </submittedName>
</protein>
<dbReference type="InterPro" id="IPR000587">
    <property type="entry name" value="Creatinase_N"/>
</dbReference>
<comment type="cofactor">
    <cofactor evidence="1">
        <name>Mn(2+)</name>
        <dbReference type="ChEBI" id="CHEBI:29035"/>
    </cofactor>
</comment>
<evidence type="ECO:0000256" key="1">
    <source>
        <dbReference type="ARBA" id="ARBA00001936"/>
    </source>
</evidence>
<dbReference type="Pfam" id="PF16189">
    <property type="entry name" value="Creatinase_N_2"/>
    <property type="match status" value="1"/>
</dbReference>
<evidence type="ECO:0000259" key="7">
    <source>
        <dbReference type="Pfam" id="PF00557"/>
    </source>
</evidence>
<evidence type="ECO:0000256" key="5">
    <source>
        <dbReference type="ARBA" id="ARBA00023211"/>
    </source>
</evidence>
<dbReference type="PANTHER" id="PTHR43763">
    <property type="entry name" value="XAA-PRO AMINOPEPTIDASE 1"/>
    <property type="match status" value="1"/>
</dbReference>
<keyword evidence="10" id="KW-0031">Aminopeptidase</keyword>
<dbReference type="GO" id="GO:0070006">
    <property type="term" value="F:metalloaminopeptidase activity"/>
    <property type="evidence" value="ECO:0007669"/>
    <property type="project" value="InterPro"/>
</dbReference>
<dbReference type="Gene3D" id="3.90.230.10">
    <property type="entry name" value="Creatinase/methionine aminopeptidase superfamily"/>
    <property type="match status" value="1"/>
</dbReference>
<dbReference type="Gene3D" id="3.40.350.10">
    <property type="entry name" value="Creatinase/prolidase N-terminal domain"/>
    <property type="match status" value="2"/>
</dbReference>
<dbReference type="OrthoDB" id="9995434at2759"/>
<evidence type="ECO:0000259" key="9">
    <source>
        <dbReference type="Pfam" id="PF16188"/>
    </source>
</evidence>
<dbReference type="PANTHER" id="PTHR43763:SF6">
    <property type="entry name" value="XAA-PRO AMINOPEPTIDASE 1"/>
    <property type="match status" value="1"/>
</dbReference>
<dbReference type="Pfam" id="PF00557">
    <property type="entry name" value="Peptidase_M24"/>
    <property type="match status" value="1"/>
</dbReference>
<accession>A0A2V0PEW7</accession>
<dbReference type="InterPro" id="IPR029149">
    <property type="entry name" value="Creatin/AminoP/Spt16_N"/>
</dbReference>
<keyword evidence="4" id="KW-0378">Hydrolase</keyword>
<evidence type="ECO:0000256" key="2">
    <source>
        <dbReference type="ARBA" id="ARBA00008766"/>
    </source>
</evidence>
<dbReference type="InterPro" id="IPR036005">
    <property type="entry name" value="Creatinase/aminopeptidase-like"/>
</dbReference>